<keyword evidence="1" id="KW-0597">Phosphoprotein</keyword>
<dbReference type="InterPro" id="IPR036641">
    <property type="entry name" value="HPT_dom_sf"/>
</dbReference>
<accession>A0ABV4YJ43</accession>
<evidence type="ECO:0000256" key="1">
    <source>
        <dbReference type="PROSITE-ProRule" id="PRU00110"/>
    </source>
</evidence>
<dbReference type="RefSeq" id="WP_413260329.1">
    <property type="nucleotide sequence ID" value="NZ_JBHFNS010000092.1"/>
</dbReference>
<proteinExistence type="predicted"/>
<feature type="modified residue" description="Phosphohistidine" evidence="1">
    <location>
        <position position="61"/>
    </location>
</feature>
<feature type="domain" description="HPt" evidence="2">
    <location>
        <begin position="22"/>
        <end position="115"/>
    </location>
</feature>
<evidence type="ECO:0000259" key="2">
    <source>
        <dbReference type="PROSITE" id="PS50894"/>
    </source>
</evidence>
<keyword evidence="4" id="KW-1185">Reference proteome</keyword>
<organism evidence="3 4">
    <name type="scientific">Floridaenema fluviatile BLCC-F154</name>
    <dbReference type="NCBI Taxonomy" id="3153640"/>
    <lineage>
        <taxon>Bacteria</taxon>
        <taxon>Bacillati</taxon>
        <taxon>Cyanobacteriota</taxon>
        <taxon>Cyanophyceae</taxon>
        <taxon>Oscillatoriophycideae</taxon>
        <taxon>Aerosakkonematales</taxon>
        <taxon>Aerosakkonemataceae</taxon>
        <taxon>Floridanema</taxon>
        <taxon>Floridanema fluviatile</taxon>
    </lineage>
</organism>
<evidence type="ECO:0000313" key="3">
    <source>
        <dbReference type="EMBL" id="MFB2938857.1"/>
    </source>
</evidence>
<evidence type="ECO:0000313" key="4">
    <source>
        <dbReference type="Proteomes" id="UP001576776"/>
    </source>
</evidence>
<dbReference type="SMART" id="SM00073">
    <property type="entry name" value="HPT"/>
    <property type="match status" value="1"/>
</dbReference>
<dbReference type="Proteomes" id="UP001576776">
    <property type="component" value="Unassembled WGS sequence"/>
</dbReference>
<dbReference type="InterPro" id="IPR008207">
    <property type="entry name" value="Sig_transdc_His_kin_Hpt_dom"/>
</dbReference>
<name>A0ABV4YJ43_9CYAN</name>
<protein>
    <submittedName>
        <fullName evidence="3">Hpt domain-containing protein</fullName>
    </submittedName>
</protein>
<gene>
    <name evidence="3" type="ORF">ACE1B6_26695</name>
</gene>
<dbReference type="PROSITE" id="PS50894">
    <property type="entry name" value="HPT"/>
    <property type="match status" value="1"/>
</dbReference>
<dbReference type="Pfam" id="PF01627">
    <property type="entry name" value="Hpt"/>
    <property type="match status" value="1"/>
</dbReference>
<reference evidence="3 4" key="1">
    <citation type="submission" date="2024-09" db="EMBL/GenBank/DDBJ databases">
        <title>Floridaenema gen nov. (Aerosakkonemataceae, Aerosakkonematales ord. nov., Cyanobacteria) from benthic tropical and subtropical fresh waters, with the description of four new species.</title>
        <authorList>
            <person name="Moretto J.A."/>
            <person name="Berthold D.E."/>
            <person name="Lefler F.W."/>
            <person name="Huang I.-S."/>
            <person name="Laughinghouse H. IV."/>
        </authorList>
    </citation>
    <scope>NUCLEOTIDE SEQUENCE [LARGE SCALE GENOMIC DNA]</scope>
    <source>
        <strain evidence="3 4">BLCC-F154</strain>
    </source>
</reference>
<comment type="caution">
    <text evidence="3">The sequence shown here is derived from an EMBL/GenBank/DDBJ whole genome shotgun (WGS) entry which is preliminary data.</text>
</comment>
<dbReference type="Gene3D" id="1.20.120.160">
    <property type="entry name" value="HPT domain"/>
    <property type="match status" value="1"/>
</dbReference>
<dbReference type="EMBL" id="JBHFNS010000092">
    <property type="protein sequence ID" value="MFB2938857.1"/>
    <property type="molecule type" value="Genomic_DNA"/>
</dbReference>
<dbReference type="SUPFAM" id="SSF47226">
    <property type="entry name" value="Histidine-containing phosphotransfer domain, HPT domain"/>
    <property type="match status" value="1"/>
</dbReference>
<sequence length="118" mass="13215">MLPQDEELPVNLQRLQAVSRGKVAMQKRLLEIFFQAAEGDVAALKEAVANQDFPTMEHKAHQLKGSSANVGIPKVSIIAAELQKQAHQKTLIDANQLVDQIENYLQKARQFAEIYFSD</sequence>